<accession>A0A3A6UB21</accession>
<evidence type="ECO:0000256" key="12">
    <source>
        <dbReference type="ARBA" id="ARBA00031184"/>
    </source>
</evidence>
<dbReference type="EMBL" id="QYYH01000007">
    <property type="protein sequence ID" value="RJY19181.1"/>
    <property type="molecule type" value="Genomic_DNA"/>
</dbReference>
<evidence type="ECO:0000256" key="11">
    <source>
        <dbReference type="ARBA" id="ARBA00029597"/>
    </source>
</evidence>
<comment type="function">
    <text evidence="2">Endopeptidase that degrades small peptides of less than 7 kDa, such as glucagon and insulin.</text>
</comment>
<dbReference type="GO" id="GO:0004222">
    <property type="term" value="F:metalloendopeptidase activity"/>
    <property type="evidence" value="ECO:0007669"/>
    <property type="project" value="UniProtKB-EC"/>
</dbReference>
<evidence type="ECO:0000256" key="3">
    <source>
        <dbReference type="ARBA" id="ARBA00007261"/>
    </source>
</evidence>
<dbReference type="GO" id="GO:0005737">
    <property type="term" value="C:cytoplasm"/>
    <property type="evidence" value="ECO:0007669"/>
    <property type="project" value="UniProtKB-ARBA"/>
</dbReference>
<dbReference type="Pfam" id="PF00675">
    <property type="entry name" value="Peptidase_M16"/>
    <property type="match status" value="1"/>
</dbReference>
<dbReference type="InterPro" id="IPR007863">
    <property type="entry name" value="Peptidase_M16_C"/>
</dbReference>
<proteinExistence type="inferred from homology"/>
<protein>
    <recommendedName>
        <fullName evidence="5">Protease 3</fullName>
        <ecNumber evidence="4">3.4.24.55</ecNumber>
    </recommendedName>
    <alternativeName>
        <fullName evidence="13">Pitrilysin</fullName>
    </alternativeName>
    <alternativeName>
        <fullName evidence="12">Protease III</fullName>
    </alternativeName>
    <alternativeName>
        <fullName evidence="11">Protease pi</fullName>
    </alternativeName>
</protein>
<feature type="domain" description="Coenzyme PQQ synthesis protein F-like C-terminal lobe" evidence="18">
    <location>
        <begin position="749"/>
        <end position="848"/>
    </location>
</feature>
<dbReference type="GO" id="GO:0046872">
    <property type="term" value="F:metal ion binding"/>
    <property type="evidence" value="ECO:0007669"/>
    <property type="project" value="UniProtKB-KW"/>
</dbReference>
<dbReference type="InterPro" id="IPR054734">
    <property type="entry name" value="PqqF-like_C_4"/>
</dbReference>
<dbReference type="Pfam" id="PF22456">
    <property type="entry name" value="PqqF-like_C_4"/>
    <property type="match status" value="1"/>
</dbReference>
<evidence type="ECO:0000256" key="13">
    <source>
        <dbReference type="ARBA" id="ARBA00033450"/>
    </source>
</evidence>
<dbReference type="SUPFAM" id="SSF63411">
    <property type="entry name" value="LuxS/MPP-like metallohydrolase"/>
    <property type="match status" value="4"/>
</dbReference>
<dbReference type="OrthoDB" id="9811314at2"/>
<gene>
    <name evidence="19" type="ORF">D5R81_02005</name>
</gene>
<evidence type="ECO:0000256" key="7">
    <source>
        <dbReference type="ARBA" id="ARBA00022723"/>
    </source>
</evidence>
<dbReference type="RefSeq" id="WP_121852019.1">
    <property type="nucleotide sequence ID" value="NZ_CP037952.1"/>
</dbReference>
<dbReference type="Gene3D" id="3.30.830.10">
    <property type="entry name" value="Metalloenzyme, LuxS/M16 peptidase-like"/>
    <property type="match status" value="4"/>
</dbReference>
<feature type="domain" description="Peptidase M16 N-terminal" evidence="15">
    <location>
        <begin position="26"/>
        <end position="142"/>
    </location>
</feature>
<evidence type="ECO:0000259" key="16">
    <source>
        <dbReference type="Pfam" id="PF05193"/>
    </source>
</evidence>
<dbReference type="PROSITE" id="PS00143">
    <property type="entry name" value="INSULINASE"/>
    <property type="match status" value="1"/>
</dbReference>
<keyword evidence="6" id="KW-0645">Protease</keyword>
<evidence type="ECO:0000256" key="8">
    <source>
        <dbReference type="ARBA" id="ARBA00022801"/>
    </source>
</evidence>
<evidence type="ECO:0000256" key="5">
    <source>
        <dbReference type="ARBA" id="ARBA00017565"/>
    </source>
</evidence>
<dbReference type="PANTHER" id="PTHR43690:SF18">
    <property type="entry name" value="INSULIN-DEGRADING ENZYME-RELATED"/>
    <property type="match status" value="1"/>
</dbReference>
<evidence type="ECO:0000313" key="19">
    <source>
        <dbReference type="EMBL" id="RJY19181.1"/>
    </source>
</evidence>
<sequence>MPIDSVIQSPNDHRSYRSLTLNNGLKVLLVEDNKITQSAISLTVAVGHFDDPKNRPGMAHFLEHMLFLGTEKFPDAGEYHSFINHHGGSHNAWTGTEHTNFYCSVETDALESLLDRFSQFFIAPLFNPELVDRERHAIESEFSLKLNDDLRRIYDVEKETCNQAHPLSKFSVGNLSTLSGNENDLREELLSFYHKHYSANLMTVCLVAPICLHQQQEYIQHFFSDVPNHNYKKNYPSVPLYNPENLANQITICPVKKQKRLNLSFAFPSIEKNYPNKPLTFISHLLGNESKGSLLSYLKDQGLVNNLTSGGGVSGYNFKDFAINFQLTDKGLENVDDIVQSTFEFLVLIQASGIEQWRYLERSNLLKQAFEFQEQANPIELASHLSLNLQHYPPQDVIFGDYRMDKLDVAEVNEQLERLNCDNMRIQIVAQGITTSNESKWYKTPYKVEAICPQRLSKWKNGIPRTELQLPEVNPFVLSEVKPRSTNYQLKVPIVISENKGYRFWYKKDETFNLPKGHIYLAIDSLHACNDVRQAALTRLYIEMLLDYLTEHTYAAEVAGLNFNIYPNQAGLTLHISGFTPKQRDLLTLIINKAKERNFSEDRFKLIKKQILRNWNNISKTRPISQLFSSLTATIQQRSYEPLELANELETASLDELHQHVRNFYEATYLEGLIYGDWLKEEAQELSNNLSNILSLVSIPSPEANRELIKLTNRGTLVRQLNIDHQDSAILVYYQSKQTSILKMALFSLLNHTMSSKFFHELRTRKQLGYMVGTNYLPLNRHPGMIFYIQSPNCGPKTLLNEIDTFLSDFAYTVMELTEQQWAQTKQGLTNQIMEHDPNLKTRGQRFWTSIGNKDHKFDHREQVVNEINHLTRADLIKFLMDKMNNSKKDRLILYSCGQTHLNEHITKGQKIDTSITDFKSDSKKFKL</sequence>
<keyword evidence="9" id="KW-0862">Zinc</keyword>
<keyword evidence="8" id="KW-0378">Hydrolase</keyword>
<evidence type="ECO:0000259" key="18">
    <source>
        <dbReference type="Pfam" id="PF22456"/>
    </source>
</evidence>
<evidence type="ECO:0000256" key="10">
    <source>
        <dbReference type="ARBA" id="ARBA00023049"/>
    </source>
</evidence>
<evidence type="ECO:0000256" key="1">
    <source>
        <dbReference type="ARBA" id="ARBA00001947"/>
    </source>
</evidence>
<comment type="cofactor">
    <cofactor evidence="1">
        <name>Zn(2+)</name>
        <dbReference type="ChEBI" id="CHEBI:29105"/>
    </cofactor>
</comment>
<organism evidence="19 20">
    <name type="scientific">Parashewanella spongiae</name>
    <dbReference type="NCBI Taxonomy" id="342950"/>
    <lineage>
        <taxon>Bacteria</taxon>
        <taxon>Pseudomonadati</taxon>
        <taxon>Pseudomonadota</taxon>
        <taxon>Gammaproteobacteria</taxon>
        <taxon>Alteromonadales</taxon>
        <taxon>Shewanellaceae</taxon>
        <taxon>Parashewanella</taxon>
    </lineage>
</organism>
<dbReference type="Pfam" id="PF16187">
    <property type="entry name" value="Peptidase_M16_M"/>
    <property type="match status" value="1"/>
</dbReference>
<dbReference type="FunFam" id="3.30.830.10:FF:000005">
    <property type="entry name" value="nardilysin isoform X1"/>
    <property type="match status" value="1"/>
</dbReference>
<dbReference type="InterPro" id="IPR001431">
    <property type="entry name" value="Pept_M16_Zn_BS"/>
</dbReference>
<feature type="domain" description="Peptidase M16 middle/third" evidence="17">
    <location>
        <begin position="370"/>
        <end position="647"/>
    </location>
</feature>
<reference evidence="19 20" key="1">
    <citation type="submission" date="2018-09" db="EMBL/GenBank/DDBJ databases">
        <title>Phylogeny of the Shewanellaceae, and recommendation for two new genera, Pseudoshewanella and Parashewanella.</title>
        <authorList>
            <person name="Wang G."/>
        </authorList>
    </citation>
    <scope>NUCLEOTIDE SEQUENCE [LARGE SCALE GENOMIC DNA]</scope>
    <source>
        <strain evidence="19 20">KCTC 22492</strain>
    </source>
</reference>
<evidence type="ECO:0000259" key="17">
    <source>
        <dbReference type="Pfam" id="PF16187"/>
    </source>
</evidence>
<feature type="domain" description="Peptidase M16 C-terminal" evidence="16">
    <location>
        <begin position="186"/>
        <end position="358"/>
    </location>
</feature>
<name>A0A3A6UB21_9GAMM</name>
<keyword evidence="10" id="KW-0482">Metalloprotease</keyword>
<dbReference type="Pfam" id="PF05193">
    <property type="entry name" value="Peptidase_M16_C"/>
    <property type="match status" value="1"/>
</dbReference>
<dbReference type="EC" id="3.4.24.55" evidence="4"/>
<dbReference type="InterPro" id="IPR050626">
    <property type="entry name" value="Peptidase_M16"/>
</dbReference>
<evidence type="ECO:0000256" key="14">
    <source>
        <dbReference type="RuleBase" id="RU004447"/>
    </source>
</evidence>
<dbReference type="AlphaFoldDB" id="A0A3A6UB21"/>
<keyword evidence="20" id="KW-1185">Reference proteome</keyword>
<keyword evidence="7" id="KW-0479">Metal-binding</keyword>
<evidence type="ECO:0000256" key="4">
    <source>
        <dbReference type="ARBA" id="ARBA00012449"/>
    </source>
</evidence>
<comment type="similarity">
    <text evidence="3 14">Belongs to the peptidase M16 family.</text>
</comment>
<dbReference type="InterPro" id="IPR032632">
    <property type="entry name" value="Peptidase_M16_M"/>
</dbReference>
<evidence type="ECO:0000259" key="15">
    <source>
        <dbReference type="Pfam" id="PF00675"/>
    </source>
</evidence>
<dbReference type="InterPro" id="IPR011765">
    <property type="entry name" value="Pept_M16_N"/>
</dbReference>
<dbReference type="PANTHER" id="PTHR43690">
    <property type="entry name" value="NARDILYSIN"/>
    <property type="match status" value="1"/>
</dbReference>
<evidence type="ECO:0000256" key="2">
    <source>
        <dbReference type="ARBA" id="ARBA00002184"/>
    </source>
</evidence>
<evidence type="ECO:0000256" key="6">
    <source>
        <dbReference type="ARBA" id="ARBA00022670"/>
    </source>
</evidence>
<evidence type="ECO:0000256" key="9">
    <source>
        <dbReference type="ARBA" id="ARBA00022833"/>
    </source>
</evidence>
<dbReference type="InterPro" id="IPR011249">
    <property type="entry name" value="Metalloenz_LuxS/M16"/>
</dbReference>
<dbReference type="Proteomes" id="UP000273022">
    <property type="component" value="Unassembled WGS sequence"/>
</dbReference>
<dbReference type="FunFam" id="3.30.830.10:FF:000012">
    <property type="entry name" value="Protease 3"/>
    <property type="match status" value="1"/>
</dbReference>
<evidence type="ECO:0000313" key="20">
    <source>
        <dbReference type="Proteomes" id="UP000273022"/>
    </source>
</evidence>
<comment type="caution">
    <text evidence="19">The sequence shown here is derived from an EMBL/GenBank/DDBJ whole genome shotgun (WGS) entry which is preliminary data.</text>
</comment>
<dbReference type="GO" id="GO:0006508">
    <property type="term" value="P:proteolysis"/>
    <property type="evidence" value="ECO:0007669"/>
    <property type="project" value="UniProtKB-KW"/>
</dbReference>